<comment type="caution">
    <text evidence="1">The sequence shown here is derived from an EMBL/GenBank/DDBJ whole genome shotgun (WGS) entry which is preliminary data.</text>
</comment>
<proteinExistence type="predicted"/>
<evidence type="ECO:0000313" key="1">
    <source>
        <dbReference type="EMBL" id="KAI3813849.1"/>
    </source>
</evidence>
<protein>
    <submittedName>
        <fullName evidence="1">Uncharacterized protein</fullName>
    </submittedName>
</protein>
<evidence type="ECO:0000313" key="2">
    <source>
        <dbReference type="Proteomes" id="UP001056120"/>
    </source>
</evidence>
<dbReference type="EMBL" id="CM042023">
    <property type="protein sequence ID" value="KAI3813849.1"/>
    <property type="molecule type" value="Genomic_DNA"/>
</dbReference>
<accession>A0ACB9IZZ6</accession>
<gene>
    <name evidence="1" type="ORF">L1987_18584</name>
</gene>
<keyword evidence="2" id="KW-1185">Reference proteome</keyword>
<reference evidence="2" key="1">
    <citation type="journal article" date="2022" name="Mol. Ecol. Resour.">
        <title>The genomes of chicory, endive, great burdock and yacon provide insights into Asteraceae palaeo-polyploidization history and plant inulin production.</title>
        <authorList>
            <person name="Fan W."/>
            <person name="Wang S."/>
            <person name="Wang H."/>
            <person name="Wang A."/>
            <person name="Jiang F."/>
            <person name="Liu H."/>
            <person name="Zhao H."/>
            <person name="Xu D."/>
            <person name="Zhang Y."/>
        </authorList>
    </citation>
    <scope>NUCLEOTIDE SEQUENCE [LARGE SCALE GENOMIC DNA]</scope>
    <source>
        <strain evidence="2">cv. Yunnan</strain>
    </source>
</reference>
<organism evidence="1 2">
    <name type="scientific">Smallanthus sonchifolius</name>
    <dbReference type="NCBI Taxonomy" id="185202"/>
    <lineage>
        <taxon>Eukaryota</taxon>
        <taxon>Viridiplantae</taxon>
        <taxon>Streptophyta</taxon>
        <taxon>Embryophyta</taxon>
        <taxon>Tracheophyta</taxon>
        <taxon>Spermatophyta</taxon>
        <taxon>Magnoliopsida</taxon>
        <taxon>eudicotyledons</taxon>
        <taxon>Gunneridae</taxon>
        <taxon>Pentapetalae</taxon>
        <taxon>asterids</taxon>
        <taxon>campanulids</taxon>
        <taxon>Asterales</taxon>
        <taxon>Asteraceae</taxon>
        <taxon>Asteroideae</taxon>
        <taxon>Heliantheae alliance</taxon>
        <taxon>Millerieae</taxon>
        <taxon>Smallanthus</taxon>
    </lineage>
</organism>
<sequence length="390" mass="41702">MENESERVVVSCPNLKVNRSEMEVIKDMPVEMVACNINKEQSSIPGSVASSECSSASVRILGAADKKGAFFDSVVNSDEESNLAGKSWSAGILDSTGKPGFTDAGVLKDEGSFPMTTPLFSTSFKAKVMESMGRVSAGKPGFAENMVIAGLVSSSHAQPPHTRVVDFSVAADSTVDKDGPRDGEAGSRASGLLVGLGLRPALDGSHEPDGVPYVADDHVEPMHEIGVNPEPGDAANCESMQYGYMSEPIPLNEGGLLRNPGSGSKPEGDPSSSRKNPFLGTRQNSIMDDGFFKVTKKKKKKNGPKPRVQIPSLNALDDATQIDDGFPELNATLKKFAMRYVNENTIPDLDVFKTWSQDLKEYYYSLTKDDGEEVESETDGTAKLMSTGVS</sequence>
<name>A0ACB9IZZ6_9ASTR</name>
<reference evidence="1 2" key="2">
    <citation type="journal article" date="2022" name="Mol. Ecol. Resour.">
        <title>The genomes of chicory, endive, great burdock and yacon provide insights into Asteraceae paleo-polyploidization history and plant inulin production.</title>
        <authorList>
            <person name="Fan W."/>
            <person name="Wang S."/>
            <person name="Wang H."/>
            <person name="Wang A."/>
            <person name="Jiang F."/>
            <person name="Liu H."/>
            <person name="Zhao H."/>
            <person name="Xu D."/>
            <person name="Zhang Y."/>
        </authorList>
    </citation>
    <scope>NUCLEOTIDE SEQUENCE [LARGE SCALE GENOMIC DNA]</scope>
    <source>
        <strain evidence="2">cv. Yunnan</strain>
        <tissue evidence="1">Leaves</tissue>
    </source>
</reference>
<dbReference type="Proteomes" id="UP001056120">
    <property type="component" value="Linkage Group LG06"/>
</dbReference>